<accession>A0A8J8NED4</accession>
<dbReference type="EMBL" id="RRYP01020742">
    <property type="protein sequence ID" value="TNV72835.1"/>
    <property type="molecule type" value="Genomic_DNA"/>
</dbReference>
<keyword evidence="1" id="KW-0880">Kelch repeat</keyword>
<dbReference type="SMART" id="SM00612">
    <property type="entry name" value="Kelch"/>
    <property type="match status" value="3"/>
</dbReference>
<name>A0A8J8NED4_HALGN</name>
<dbReference type="PANTHER" id="PTHR46260:SF3">
    <property type="entry name" value="RING-TYPE DOMAIN-CONTAINING PROTEIN"/>
    <property type="match status" value="1"/>
</dbReference>
<dbReference type="InterPro" id="IPR015915">
    <property type="entry name" value="Kelch-typ_b-propeller"/>
</dbReference>
<dbReference type="Pfam" id="PF24681">
    <property type="entry name" value="Kelch_KLHDC2_KLHL20_DRC7"/>
    <property type="match status" value="1"/>
</dbReference>
<evidence type="ECO:0000256" key="1">
    <source>
        <dbReference type="ARBA" id="ARBA00022441"/>
    </source>
</evidence>
<evidence type="ECO:0000313" key="4">
    <source>
        <dbReference type="EMBL" id="TNV72835.1"/>
    </source>
</evidence>
<evidence type="ECO:0000313" key="5">
    <source>
        <dbReference type="Proteomes" id="UP000785679"/>
    </source>
</evidence>
<dbReference type="Gene3D" id="2.120.10.80">
    <property type="entry name" value="Kelch-type beta propeller"/>
    <property type="match status" value="1"/>
</dbReference>
<evidence type="ECO:0000256" key="2">
    <source>
        <dbReference type="ARBA" id="ARBA00022737"/>
    </source>
</evidence>
<dbReference type="PANTHER" id="PTHR46260">
    <property type="entry name" value="RING-TYPE DOMAIN-CONTAINING PROTEIN"/>
    <property type="match status" value="1"/>
</dbReference>
<dbReference type="EMBL" id="RRYP01020763">
    <property type="protein sequence ID" value="TNV72831.1"/>
    <property type="molecule type" value="Genomic_DNA"/>
</dbReference>
<evidence type="ECO:0000313" key="3">
    <source>
        <dbReference type="EMBL" id="TNV72831.1"/>
    </source>
</evidence>
<keyword evidence="5" id="KW-1185">Reference proteome</keyword>
<evidence type="ECO:0008006" key="6">
    <source>
        <dbReference type="Google" id="ProtNLM"/>
    </source>
</evidence>
<gene>
    <name evidence="3" type="ORF">FGO68_gene16661</name>
    <name evidence="4" type="ORF">FGO68_gene4104</name>
</gene>
<dbReference type="OrthoDB" id="45365at2759"/>
<proteinExistence type="predicted"/>
<reference evidence="4" key="1">
    <citation type="submission" date="2019-06" db="EMBL/GenBank/DDBJ databases">
        <authorList>
            <person name="Zheng W."/>
        </authorList>
    </citation>
    <scope>NUCLEOTIDE SEQUENCE</scope>
    <source>
        <strain evidence="4">QDHG01</strain>
    </source>
</reference>
<dbReference type="AlphaFoldDB" id="A0A8J8NED4"/>
<comment type="caution">
    <text evidence="4">The sequence shown here is derived from an EMBL/GenBank/DDBJ whole genome shotgun (WGS) entry which is preliminary data.</text>
</comment>
<organism evidence="4 5">
    <name type="scientific">Halteria grandinella</name>
    <dbReference type="NCBI Taxonomy" id="5974"/>
    <lineage>
        <taxon>Eukaryota</taxon>
        <taxon>Sar</taxon>
        <taxon>Alveolata</taxon>
        <taxon>Ciliophora</taxon>
        <taxon>Intramacronucleata</taxon>
        <taxon>Spirotrichea</taxon>
        <taxon>Stichotrichia</taxon>
        <taxon>Sporadotrichida</taxon>
        <taxon>Halteriidae</taxon>
        <taxon>Halteria</taxon>
    </lineage>
</organism>
<dbReference type="SUPFAM" id="SSF117281">
    <property type="entry name" value="Kelch motif"/>
    <property type="match status" value="1"/>
</dbReference>
<keyword evidence="2" id="KW-0677">Repeat</keyword>
<sequence>MRRKSLNHVRYGHGTVSIKGAVYVFGGFAHRDAPGEAPRTISLCEKLSQSNASWDMVASMNKARAFAGACVLEQQYIYAFGGLNDFEMLMTIEKYDSITDTWITLHYKLPYPLTNHAAVATDKRNILIMGGMSTDYDPVASVINLDIQTAKFTKKAPMKQPKLMDGGVYMAKDASVFVIFKNQGADFKSERYVIRDLL</sequence>
<dbReference type="Proteomes" id="UP000785679">
    <property type="component" value="Unassembled WGS sequence"/>
</dbReference>
<dbReference type="InterPro" id="IPR006652">
    <property type="entry name" value="Kelch_1"/>
</dbReference>
<protein>
    <recommendedName>
        <fullName evidence="6">Kelch repeat protein</fullName>
    </recommendedName>
</protein>
<dbReference type="InterPro" id="IPR051746">
    <property type="entry name" value="Kelch_domain_containing_8"/>
</dbReference>